<dbReference type="OrthoDB" id="4447703at2759"/>
<evidence type="ECO:0000313" key="4">
    <source>
        <dbReference type="Proteomes" id="UP000654922"/>
    </source>
</evidence>
<dbReference type="AlphaFoldDB" id="A0A8H6UJT8"/>
<reference evidence="1" key="1">
    <citation type="submission" date="2020-06" db="EMBL/GenBank/DDBJ databases">
        <title>Draft genome sequences of strains closely related to Aspergillus parafelis and Aspergillus hiratsukae.</title>
        <authorList>
            <person name="Dos Santos R.A.C."/>
            <person name="Rivero-Menendez O."/>
            <person name="Steenwyk J.L."/>
            <person name="Mead M.E."/>
            <person name="Goldman G.H."/>
            <person name="Alastruey-Izquierdo A."/>
            <person name="Rokas A."/>
        </authorList>
    </citation>
    <scope>NUCLEOTIDE SEQUENCE</scope>
    <source>
        <strain evidence="1">CNM-CM5623</strain>
        <strain evidence="2">CNM-CM7691</strain>
    </source>
</reference>
<keyword evidence="3" id="KW-1185">Reference proteome</keyword>
<gene>
    <name evidence="1" type="ORF">CNMCM5623_001744</name>
    <name evidence="2" type="ORF">CNMCM7691_010094</name>
</gene>
<evidence type="ECO:0000313" key="3">
    <source>
        <dbReference type="Proteomes" id="UP000641853"/>
    </source>
</evidence>
<evidence type="ECO:0000313" key="2">
    <source>
        <dbReference type="EMBL" id="KAF7180803.1"/>
    </source>
</evidence>
<dbReference type="EMBL" id="JACBAG010001830">
    <property type="protein sequence ID" value="KAF7180803.1"/>
    <property type="molecule type" value="Genomic_DNA"/>
</dbReference>
<dbReference type="Proteomes" id="UP000641853">
    <property type="component" value="Unassembled WGS sequence"/>
</dbReference>
<dbReference type="EMBL" id="JACBAE010001392">
    <property type="protein sequence ID" value="KAF7157483.1"/>
    <property type="molecule type" value="Genomic_DNA"/>
</dbReference>
<sequence>MSRSWVYSALFATTLGYRLFEYTGERCTGAEVGIHQLAGPSACNMLNEGVALSLLVKIDNVHDGQYSVNVYPNDDCNGPVIRTIQHMNGCLNNLHASSNTAGKSVHVVPVSRESDTPTSESFEADYLYNLPAQDEEHMEVPIAHGLFRTVDKANHTEDGAYINEAFGMFLTTDLEHSGKPLTFEAFFGRFYMHLWPAIKNARDGVIEFLFDRGQHLYSSLSDWMIYQN</sequence>
<comment type="caution">
    <text evidence="1">The sequence shown here is derived from an EMBL/GenBank/DDBJ whole genome shotgun (WGS) entry which is preliminary data.</text>
</comment>
<dbReference type="Proteomes" id="UP000654922">
    <property type="component" value="Unassembled WGS sequence"/>
</dbReference>
<protein>
    <submittedName>
        <fullName evidence="1">Uncharacterized protein</fullName>
    </submittedName>
</protein>
<evidence type="ECO:0000313" key="1">
    <source>
        <dbReference type="EMBL" id="KAF7157483.1"/>
    </source>
</evidence>
<name>A0A8H6UJT8_9EURO</name>
<accession>A0A8H6UJT8</accession>
<proteinExistence type="predicted"/>
<organism evidence="1 4">
    <name type="scientific">Aspergillus felis</name>
    <dbReference type="NCBI Taxonomy" id="1287682"/>
    <lineage>
        <taxon>Eukaryota</taxon>
        <taxon>Fungi</taxon>
        <taxon>Dikarya</taxon>
        <taxon>Ascomycota</taxon>
        <taxon>Pezizomycotina</taxon>
        <taxon>Eurotiomycetes</taxon>
        <taxon>Eurotiomycetidae</taxon>
        <taxon>Eurotiales</taxon>
        <taxon>Aspergillaceae</taxon>
        <taxon>Aspergillus</taxon>
        <taxon>Aspergillus subgen. Fumigati</taxon>
    </lineage>
</organism>